<dbReference type="SUPFAM" id="SSF52833">
    <property type="entry name" value="Thioredoxin-like"/>
    <property type="match status" value="1"/>
</dbReference>
<dbReference type="InterPro" id="IPR036249">
    <property type="entry name" value="Thioredoxin-like_sf"/>
</dbReference>
<dbReference type="Pfam" id="PF14595">
    <property type="entry name" value="Thioredoxin_9"/>
    <property type="match status" value="1"/>
</dbReference>
<keyword evidence="3" id="KW-1185">Reference proteome</keyword>
<organism evidence="2 3">
    <name type="scientific">Robertkochia marina</name>
    <dbReference type="NCBI Taxonomy" id="1227945"/>
    <lineage>
        <taxon>Bacteria</taxon>
        <taxon>Pseudomonadati</taxon>
        <taxon>Bacteroidota</taxon>
        <taxon>Flavobacteriia</taxon>
        <taxon>Flavobacteriales</taxon>
        <taxon>Flavobacteriaceae</taxon>
        <taxon>Robertkochia</taxon>
    </lineage>
</organism>
<dbReference type="InterPro" id="IPR013766">
    <property type="entry name" value="Thioredoxin_domain"/>
</dbReference>
<name>A0A4S3M0A0_9FLAO</name>
<dbReference type="Proteomes" id="UP000305939">
    <property type="component" value="Unassembled WGS sequence"/>
</dbReference>
<evidence type="ECO:0000313" key="2">
    <source>
        <dbReference type="EMBL" id="THD66333.1"/>
    </source>
</evidence>
<reference evidence="2 3" key="1">
    <citation type="submission" date="2019-04" db="EMBL/GenBank/DDBJ databases">
        <title>Draft genome sequence of Robertkochia marina CC-AMO-30D.</title>
        <authorList>
            <person name="Hameed A."/>
            <person name="Lin S.-Y."/>
            <person name="Shahina M."/>
            <person name="Lai W.-A."/>
            <person name="Young C.-C."/>
        </authorList>
    </citation>
    <scope>NUCLEOTIDE SEQUENCE [LARGE SCALE GENOMIC DNA]</scope>
    <source>
        <strain evidence="2 3">CC-AMO-30D</strain>
    </source>
</reference>
<dbReference type="EMBL" id="SSMC01000003">
    <property type="protein sequence ID" value="THD66333.1"/>
    <property type="molecule type" value="Genomic_DNA"/>
</dbReference>
<dbReference type="PROSITE" id="PS51352">
    <property type="entry name" value="THIOREDOXIN_2"/>
    <property type="match status" value="1"/>
</dbReference>
<comment type="caution">
    <text evidence="2">The sequence shown here is derived from an EMBL/GenBank/DDBJ whole genome shotgun (WGS) entry which is preliminary data.</text>
</comment>
<dbReference type="RefSeq" id="WP_136336405.1">
    <property type="nucleotide sequence ID" value="NZ_QXMP01000006.1"/>
</dbReference>
<dbReference type="AlphaFoldDB" id="A0A4S3M0A0"/>
<protein>
    <submittedName>
        <fullName evidence="2">Thioredoxin</fullName>
    </submittedName>
</protein>
<evidence type="ECO:0000313" key="3">
    <source>
        <dbReference type="Proteomes" id="UP000305939"/>
    </source>
</evidence>
<gene>
    <name evidence="2" type="ORF">E7Z59_10995</name>
</gene>
<accession>A0A4S3M0A0</accession>
<dbReference type="OrthoDB" id="6398367at2"/>
<feature type="domain" description="Thioredoxin" evidence="1">
    <location>
        <begin position="33"/>
        <end position="181"/>
    </location>
</feature>
<proteinExistence type="predicted"/>
<dbReference type="Gene3D" id="3.40.30.10">
    <property type="entry name" value="Glutaredoxin"/>
    <property type="match status" value="1"/>
</dbReference>
<evidence type="ECO:0000259" key="1">
    <source>
        <dbReference type="PROSITE" id="PS51352"/>
    </source>
</evidence>
<sequence length="187" mass="21698">MNNLVILLAALFLAGHGDRKKRETSKAEITIEVTEMVSAPQDTMLLGLQKRKVLEQAPYSSWYKRNYKEYKPDPEMVGKLKPLIGDVEVAIFMGAWCHDSKREVPALYKLLDALDFPEEKVALIFLDRDKETPDHLEEGLEINNSPTMIFKRNGKELNRIVEFPMESMEEDMYKILSGQEYKHAYDW</sequence>